<comment type="caution">
    <text evidence="2">The sequence shown here is derived from an EMBL/GenBank/DDBJ whole genome shotgun (WGS) entry which is preliminary data.</text>
</comment>
<dbReference type="EMBL" id="JAVHJO010000003">
    <property type="protein sequence ID" value="KAK6542082.1"/>
    <property type="molecule type" value="Genomic_DNA"/>
</dbReference>
<evidence type="ECO:0000313" key="2">
    <source>
        <dbReference type="EMBL" id="KAK6542082.1"/>
    </source>
</evidence>
<dbReference type="PANTHER" id="PTHR12350:SF19">
    <property type="entry name" value="SET DOMAIN-CONTAINING PROTEIN"/>
    <property type="match status" value="1"/>
</dbReference>
<feature type="domain" description="SET" evidence="1">
    <location>
        <begin position="28"/>
        <end position="137"/>
    </location>
</feature>
<proteinExistence type="predicted"/>
<name>A0AAV9XKG4_9PEZI</name>
<dbReference type="InterPro" id="IPR053201">
    <property type="entry name" value="Flavunoidine_N-MTase"/>
</dbReference>
<dbReference type="AlphaFoldDB" id="A0AAV9XKG4"/>
<dbReference type="PANTHER" id="PTHR12350">
    <property type="entry name" value="HISTONE-LYSINE N-METHYLTRANSFERASE-RELATED"/>
    <property type="match status" value="1"/>
</dbReference>
<dbReference type="InterPro" id="IPR001214">
    <property type="entry name" value="SET_dom"/>
</dbReference>
<dbReference type="SUPFAM" id="SSF82199">
    <property type="entry name" value="SET domain"/>
    <property type="match status" value="1"/>
</dbReference>
<dbReference type="Proteomes" id="UP001365542">
    <property type="component" value="Unassembled WGS sequence"/>
</dbReference>
<organism evidence="2 3">
    <name type="scientific">Orbilia ellipsospora</name>
    <dbReference type="NCBI Taxonomy" id="2528407"/>
    <lineage>
        <taxon>Eukaryota</taxon>
        <taxon>Fungi</taxon>
        <taxon>Dikarya</taxon>
        <taxon>Ascomycota</taxon>
        <taxon>Pezizomycotina</taxon>
        <taxon>Orbiliomycetes</taxon>
        <taxon>Orbiliales</taxon>
        <taxon>Orbiliaceae</taxon>
        <taxon>Orbilia</taxon>
    </lineage>
</organism>
<reference evidence="2 3" key="1">
    <citation type="submission" date="2019-10" db="EMBL/GenBank/DDBJ databases">
        <authorList>
            <person name="Palmer J.M."/>
        </authorList>
    </citation>
    <scope>NUCLEOTIDE SEQUENCE [LARGE SCALE GENOMIC DNA]</scope>
    <source>
        <strain evidence="2 3">TWF694</strain>
    </source>
</reference>
<protein>
    <recommendedName>
        <fullName evidence="1">SET domain-containing protein</fullName>
    </recommendedName>
</protein>
<evidence type="ECO:0000259" key="1">
    <source>
        <dbReference type="PROSITE" id="PS50280"/>
    </source>
</evidence>
<accession>A0AAV9XKG4</accession>
<evidence type="ECO:0000313" key="3">
    <source>
        <dbReference type="Proteomes" id="UP001365542"/>
    </source>
</evidence>
<dbReference type="PROSITE" id="PS50280">
    <property type="entry name" value="SET"/>
    <property type="match status" value="1"/>
</dbReference>
<dbReference type="Gene3D" id="2.170.270.10">
    <property type="entry name" value="SET domain"/>
    <property type="match status" value="1"/>
</dbReference>
<keyword evidence="3" id="KW-1185">Reference proteome</keyword>
<gene>
    <name evidence="2" type="ORF">TWF694_007851</name>
</gene>
<dbReference type="InterPro" id="IPR046341">
    <property type="entry name" value="SET_dom_sf"/>
</dbReference>
<sequence length="211" mass="23093">MAGSELVDPTTISGPVQPAFPLTANHLDKFVEYRHTSFGQISTIAKVDLPRGSHFCYITTQIPVPKTTWSSIQTSKTDHIELASGLVYMNHSCAPTLEIEVYSPNSKGEYPNGRAGEFRVLKDRDLKAGEELTFFYPSTEYMSPRPFDCLCGAGEGVCIGRQAGAHFLPKTVLDIYFMNDHIKELVAERDGGANVVEKLGSVGQTMQTVSG</sequence>
<dbReference type="Pfam" id="PF00856">
    <property type="entry name" value="SET"/>
    <property type="match status" value="1"/>
</dbReference>